<sequence length="915" mass="102372">MPLKIQGKPLIVLLVLLLSFNTWAKLPKGVEKITSVEGITEYKLDNGLQILLFPDQSQETQTVNITYHVGSKHENYGETGMAHLLEHLVFKGTPNHPNIPKELTDRGAEPNGTTWTDRTNYFETFAASDDNLEWALDLEADRMINSFISKEDLDSEMTVVRNELENGDNNPIRVLLQRMGAVSTDWHNYGKSTIGARSDLENVDISNLQAFYRKYYQPDNATLVVAGKIDEAKTLKLIKKHFGKIDKPERKLRELYTEEPIQDGERSVTVRRAGDVQVIGAMYKAPAGSDEAYPALNVLSQILAHPTTGRLNENVVKKGLAANSFGFNFQWAEPGVSNYMIQVAKDKDLKPAKEAFLATLEGVKQTPVTEFEVQSAKANLIKQFELSFNSSERIARALSEWVGMGDWRLMFLNRDRTEAVTVEQVQTAAEEYLVNDNRTLGLFIPETDFDRADSIKRYTLAEVKAKVAGYTGREAVAQGEDFDPSFDNIDARTAQTDLANGAKLVKLNKETRGDSVVMNLRLDIGNEEALYNKNTVGLLAGNMLDRGTEKFTRNQLKAKFDELKAEVNISGSSSGANVRVSTTRENLPAVIELLDEVLKRPAFDQEELEVLKQELIVGLEQQKQQPTTQVFRQLRQHLDPYEPGHPRYQMAIDDQITEIRSTTAEQVKAFHSQFYGGQQADISVVGDFDEGVVTDKVDDLIKGWASHVEYQRIPASYAVVDSINKFIDTPDKSGAAFGAMMRLPISDDHPDYPALMMANQMFGGGFISSRLANRLRQQDGLSYGAGSFFNASSFDDTATFGAYAICAPENLEKVEIGFTEELQKVIDEGFTQQELDDARAGVLQNNRIDRAKDNRLASELASFIDLGRNQQWNKKYEKAIEDLTILQVNMTFNKYVNADSFSIIKAGDSTKMQAE</sequence>
<dbReference type="OrthoDB" id="9811314at2"/>
<dbReference type="InterPro" id="IPR007863">
    <property type="entry name" value="Peptidase_M16_C"/>
</dbReference>
<dbReference type="Pfam" id="PF05193">
    <property type="entry name" value="Peptidase_M16_C"/>
    <property type="match status" value="2"/>
</dbReference>
<feature type="domain" description="Peptidase M16 C-terminal" evidence="10">
    <location>
        <begin position="663"/>
        <end position="840"/>
    </location>
</feature>
<gene>
    <name evidence="11" type="ORF">C8D91_1249</name>
</gene>
<proteinExistence type="inferred from homology"/>
<evidence type="ECO:0000256" key="6">
    <source>
        <dbReference type="ARBA" id="ARBA00022833"/>
    </source>
</evidence>
<dbReference type="RefSeq" id="WP_099019373.1">
    <property type="nucleotide sequence ID" value="NZ_NIHB01000002.1"/>
</dbReference>
<evidence type="ECO:0000259" key="9">
    <source>
        <dbReference type="Pfam" id="PF00675"/>
    </source>
</evidence>
<evidence type="ECO:0000313" key="12">
    <source>
        <dbReference type="Proteomes" id="UP000295724"/>
    </source>
</evidence>
<organism evidence="11 12">
    <name type="scientific">Marinicella litoralis</name>
    <dbReference type="NCBI Taxonomy" id="644220"/>
    <lineage>
        <taxon>Bacteria</taxon>
        <taxon>Pseudomonadati</taxon>
        <taxon>Pseudomonadota</taxon>
        <taxon>Gammaproteobacteria</taxon>
        <taxon>Lysobacterales</taxon>
        <taxon>Marinicellaceae</taxon>
        <taxon>Marinicella</taxon>
    </lineage>
</organism>
<evidence type="ECO:0000256" key="4">
    <source>
        <dbReference type="ARBA" id="ARBA00022723"/>
    </source>
</evidence>
<protein>
    <submittedName>
        <fullName evidence="11">Zinc protease</fullName>
    </submittedName>
</protein>
<keyword evidence="4" id="KW-0479">Metal-binding</keyword>
<dbReference type="InterPro" id="IPR050626">
    <property type="entry name" value="Peptidase_M16"/>
</dbReference>
<name>A0A4R6XSL3_9GAMM</name>
<dbReference type="PANTHER" id="PTHR43690">
    <property type="entry name" value="NARDILYSIN"/>
    <property type="match status" value="1"/>
</dbReference>
<dbReference type="InterPro" id="IPR001431">
    <property type="entry name" value="Pept_M16_Zn_BS"/>
</dbReference>
<dbReference type="SUPFAM" id="SSF63411">
    <property type="entry name" value="LuxS/MPP-like metallohydrolase"/>
    <property type="match status" value="4"/>
</dbReference>
<feature type="domain" description="Peptidase M16 N-terminal" evidence="9">
    <location>
        <begin position="55"/>
        <end position="193"/>
    </location>
</feature>
<dbReference type="Gene3D" id="3.30.830.10">
    <property type="entry name" value="Metalloenzyme, LuxS/M16 peptidase-like"/>
    <property type="match status" value="4"/>
</dbReference>
<dbReference type="GO" id="GO:0006508">
    <property type="term" value="P:proteolysis"/>
    <property type="evidence" value="ECO:0007669"/>
    <property type="project" value="UniProtKB-KW"/>
</dbReference>
<dbReference type="EMBL" id="SNZB01000002">
    <property type="protein sequence ID" value="TDR22756.1"/>
    <property type="molecule type" value="Genomic_DNA"/>
</dbReference>
<dbReference type="GO" id="GO:0046872">
    <property type="term" value="F:metal ion binding"/>
    <property type="evidence" value="ECO:0007669"/>
    <property type="project" value="UniProtKB-KW"/>
</dbReference>
<evidence type="ECO:0000256" key="8">
    <source>
        <dbReference type="RuleBase" id="RU004447"/>
    </source>
</evidence>
<evidence type="ECO:0000259" key="10">
    <source>
        <dbReference type="Pfam" id="PF05193"/>
    </source>
</evidence>
<dbReference type="Pfam" id="PF00675">
    <property type="entry name" value="Peptidase_M16"/>
    <property type="match status" value="2"/>
</dbReference>
<dbReference type="Proteomes" id="UP000295724">
    <property type="component" value="Unassembled WGS sequence"/>
</dbReference>
<comment type="caution">
    <text evidence="11">The sequence shown here is derived from an EMBL/GenBank/DDBJ whole genome shotgun (WGS) entry which is preliminary data.</text>
</comment>
<evidence type="ECO:0000256" key="3">
    <source>
        <dbReference type="ARBA" id="ARBA00022670"/>
    </source>
</evidence>
<keyword evidence="5" id="KW-0378">Hydrolase</keyword>
<comment type="similarity">
    <text evidence="2 8">Belongs to the peptidase M16 family.</text>
</comment>
<dbReference type="AlphaFoldDB" id="A0A4R6XSL3"/>
<reference evidence="11 12" key="1">
    <citation type="submission" date="2019-03" db="EMBL/GenBank/DDBJ databases">
        <title>Genomic Encyclopedia of Type Strains, Phase IV (KMG-IV): sequencing the most valuable type-strain genomes for metagenomic binning, comparative biology and taxonomic classification.</title>
        <authorList>
            <person name="Goeker M."/>
        </authorList>
    </citation>
    <scope>NUCLEOTIDE SEQUENCE [LARGE SCALE GENOMIC DNA]</scope>
    <source>
        <strain evidence="11 12">DSM 25488</strain>
    </source>
</reference>
<dbReference type="GO" id="GO:0004222">
    <property type="term" value="F:metalloendopeptidase activity"/>
    <property type="evidence" value="ECO:0007669"/>
    <property type="project" value="InterPro"/>
</dbReference>
<evidence type="ECO:0000256" key="1">
    <source>
        <dbReference type="ARBA" id="ARBA00001947"/>
    </source>
</evidence>
<accession>A0A4R6XSL3</accession>
<dbReference type="InterPro" id="IPR011249">
    <property type="entry name" value="Metalloenz_LuxS/M16"/>
</dbReference>
<dbReference type="InterPro" id="IPR011765">
    <property type="entry name" value="Pept_M16_N"/>
</dbReference>
<feature type="domain" description="Peptidase M16 C-terminal" evidence="10">
    <location>
        <begin position="204"/>
        <end position="380"/>
    </location>
</feature>
<keyword evidence="6" id="KW-0862">Zinc</keyword>
<evidence type="ECO:0000256" key="7">
    <source>
        <dbReference type="ARBA" id="ARBA00023049"/>
    </source>
</evidence>
<dbReference type="PANTHER" id="PTHR43690:SF17">
    <property type="entry name" value="PROTEIN YHJJ"/>
    <property type="match status" value="1"/>
</dbReference>
<evidence type="ECO:0000313" key="11">
    <source>
        <dbReference type="EMBL" id="TDR22756.1"/>
    </source>
</evidence>
<keyword evidence="7" id="KW-0482">Metalloprotease</keyword>
<comment type="cofactor">
    <cofactor evidence="1">
        <name>Zn(2+)</name>
        <dbReference type="ChEBI" id="CHEBI:29105"/>
    </cofactor>
</comment>
<keyword evidence="3 11" id="KW-0645">Protease</keyword>
<keyword evidence="12" id="KW-1185">Reference proteome</keyword>
<evidence type="ECO:0000256" key="5">
    <source>
        <dbReference type="ARBA" id="ARBA00022801"/>
    </source>
</evidence>
<evidence type="ECO:0000256" key="2">
    <source>
        <dbReference type="ARBA" id="ARBA00007261"/>
    </source>
</evidence>
<feature type="domain" description="Peptidase M16 N-terminal" evidence="9">
    <location>
        <begin position="513"/>
        <end position="635"/>
    </location>
</feature>
<dbReference type="PROSITE" id="PS00143">
    <property type="entry name" value="INSULINASE"/>
    <property type="match status" value="1"/>
</dbReference>